<organism evidence="2 3">
    <name type="scientific">Leptospira interrogans str. 2002000626</name>
    <dbReference type="NCBI Taxonomy" id="996803"/>
    <lineage>
        <taxon>Bacteria</taxon>
        <taxon>Pseudomonadati</taxon>
        <taxon>Spirochaetota</taxon>
        <taxon>Spirochaetia</taxon>
        <taxon>Leptospirales</taxon>
        <taxon>Leptospiraceae</taxon>
        <taxon>Leptospira</taxon>
    </lineage>
</organism>
<dbReference type="AlphaFoldDB" id="A0A829DD20"/>
<sequence>MVSDAVLTGLLVITFWFYKKEKWIWFSLFGGLSILTKEQAFFLLFPLGVQSLLEKKWKDSILIVSTLLLPFLWAVFLRIQFPSWSPTRFTNFFTPLDGFVGYWNEINEPSLLSFLQVPNLKTSLVLFAKKFSRLPLFLLFLAGLFVFCSGNWKKGIAGRLSFFLVIFSVFSAGYVLYWSSYENVSRMFTVSIAFLIFWKLEDDSVADLLYWIITGSIFLIFLFKLAFVSSILPYEIWK</sequence>
<comment type="caution">
    <text evidence="2">The sequence shown here is derived from an EMBL/GenBank/DDBJ whole genome shotgun (WGS) entry which is preliminary data.</text>
</comment>
<keyword evidence="1" id="KW-0812">Transmembrane</keyword>
<feature type="transmembrane region" description="Helical" evidence="1">
    <location>
        <begin position="131"/>
        <end position="148"/>
    </location>
</feature>
<evidence type="ECO:0000256" key="1">
    <source>
        <dbReference type="SAM" id="Phobius"/>
    </source>
</evidence>
<dbReference type="Proteomes" id="UP000012329">
    <property type="component" value="Unassembled WGS sequence"/>
</dbReference>
<evidence type="ECO:0008006" key="4">
    <source>
        <dbReference type="Google" id="ProtNLM"/>
    </source>
</evidence>
<evidence type="ECO:0000313" key="3">
    <source>
        <dbReference type="Proteomes" id="UP000012329"/>
    </source>
</evidence>
<keyword evidence="1" id="KW-0472">Membrane</keyword>
<accession>A0A829DD20</accession>
<name>A0A829DD20_LEPIR</name>
<reference evidence="2 3" key="1">
    <citation type="submission" date="2013-02" db="EMBL/GenBank/DDBJ databases">
        <authorList>
            <person name="Harkins D.M."/>
            <person name="Durkin A.S."/>
            <person name="Brinkac L.M."/>
            <person name="Haft D.H."/>
            <person name="Selengut J.D."/>
            <person name="Sanka R."/>
            <person name="DePew J."/>
            <person name="Purushe J."/>
            <person name="Whelen A.C."/>
            <person name="Vinetz J.M."/>
            <person name="Sutton G.G."/>
            <person name="Nierman W.C."/>
            <person name="Fouts D.E."/>
        </authorList>
    </citation>
    <scope>NUCLEOTIDE SEQUENCE [LARGE SCALE GENOMIC DNA]</scope>
    <source>
        <strain evidence="2 3">2002000626</strain>
    </source>
</reference>
<keyword evidence="1" id="KW-1133">Transmembrane helix</keyword>
<feature type="transmembrane region" description="Helical" evidence="1">
    <location>
        <begin position="208"/>
        <end position="232"/>
    </location>
</feature>
<proteinExistence type="predicted"/>
<feature type="transmembrane region" description="Helical" evidence="1">
    <location>
        <begin position="61"/>
        <end position="81"/>
    </location>
</feature>
<gene>
    <name evidence="2" type="ORF">LEP1GSC029_0042</name>
</gene>
<protein>
    <recommendedName>
        <fullName evidence="4">Dolichyl-phosphate-mannose-protein mannosyltransferase</fullName>
    </recommendedName>
</protein>
<feature type="transmembrane region" description="Helical" evidence="1">
    <location>
        <begin position="23"/>
        <end position="49"/>
    </location>
</feature>
<evidence type="ECO:0000313" key="2">
    <source>
        <dbReference type="EMBL" id="EMY06541.1"/>
    </source>
</evidence>
<feature type="transmembrane region" description="Helical" evidence="1">
    <location>
        <begin position="160"/>
        <end position="178"/>
    </location>
</feature>
<dbReference type="EMBL" id="AFJL02000031">
    <property type="protein sequence ID" value="EMY06541.1"/>
    <property type="molecule type" value="Genomic_DNA"/>
</dbReference>